<comment type="caution">
    <text evidence="1">The sequence shown here is derived from an EMBL/GenBank/DDBJ whole genome shotgun (WGS) entry which is preliminary data.</text>
</comment>
<reference evidence="2" key="1">
    <citation type="journal article" date="2019" name="Int. J. Syst. Evol. Microbiol.">
        <title>The Global Catalogue of Microorganisms (GCM) 10K type strain sequencing project: providing services to taxonomists for standard genome sequencing and annotation.</title>
        <authorList>
            <consortium name="The Broad Institute Genomics Platform"/>
            <consortium name="The Broad Institute Genome Sequencing Center for Infectious Disease"/>
            <person name="Wu L."/>
            <person name="Ma J."/>
        </authorList>
    </citation>
    <scope>NUCLEOTIDE SEQUENCE [LARGE SCALE GENOMIC DNA]</scope>
    <source>
        <strain evidence="2">JCM 17924</strain>
    </source>
</reference>
<evidence type="ECO:0000313" key="1">
    <source>
        <dbReference type="EMBL" id="GAA4374028.1"/>
    </source>
</evidence>
<sequence>MFQPSSVALSSRLPSLEVSVDNGPLNNSDGAWPDDAQTLFEREVRMNLAEPEDTIRFGYARLQITEVANNRAGKALQAFQLMTLMTPALLGVPLEWYRTAVKAEVQIVNSRGKVLGTYAETGESSIRVAMYHGYSQTQAPRLADMEALRQAIAKIKLKVEVDAVRLGSELLTAGPLEAGKPDVEAAAEASLEE</sequence>
<name>A0ABP8IV23_9BACT</name>
<gene>
    <name evidence="1" type="ORF">GCM10023186_05170</name>
</gene>
<dbReference type="EMBL" id="BAABHA010000001">
    <property type="protein sequence ID" value="GAA4374028.1"/>
    <property type="molecule type" value="Genomic_DNA"/>
</dbReference>
<protein>
    <submittedName>
        <fullName evidence="1">Uncharacterized protein</fullName>
    </submittedName>
</protein>
<dbReference type="Proteomes" id="UP001500454">
    <property type="component" value="Unassembled WGS sequence"/>
</dbReference>
<proteinExistence type="predicted"/>
<accession>A0ABP8IV23</accession>
<organism evidence="1 2">
    <name type="scientific">Hymenobacter koreensis</name>
    <dbReference type="NCBI Taxonomy" id="1084523"/>
    <lineage>
        <taxon>Bacteria</taxon>
        <taxon>Pseudomonadati</taxon>
        <taxon>Bacteroidota</taxon>
        <taxon>Cytophagia</taxon>
        <taxon>Cytophagales</taxon>
        <taxon>Hymenobacteraceae</taxon>
        <taxon>Hymenobacter</taxon>
    </lineage>
</organism>
<keyword evidence="2" id="KW-1185">Reference proteome</keyword>
<evidence type="ECO:0000313" key="2">
    <source>
        <dbReference type="Proteomes" id="UP001500454"/>
    </source>
</evidence>